<dbReference type="Proteomes" id="UP000663720">
    <property type="component" value="Chromosome"/>
</dbReference>
<feature type="transmembrane region" description="Helical" evidence="1">
    <location>
        <begin position="105"/>
        <end position="123"/>
    </location>
</feature>
<keyword evidence="1" id="KW-0812">Transmembrane</keyword>
<evidence type="ECO:0000313" key="3">
    <source>
        <dbReference type="Proteomes" id="UP000663720"/>
    </source>
</evidence>
<feature type="transmembrane region" description="Helical" evidence="1">
    <location>
        <begin position="129"/>
        <end position="149"/>
    </location>
</feature>
<keyword evidence="1" id="KW-1133">Transmembrane helix</keyword>
<evidence type="ECO:0000256" key="1">
    <source>
        <dbReference type="SAM" id="Phobius"/>
    </source>
</evidence>
<dbReference type="Gene3D" id="1.25.10.10">
    <property type="entry name" value="Leucine-rich Repeat Variant"/>
    <property type="match status" value="1"/>
</dbReference>
<gene>
    <name evidence="2" type="ORF">dnl_41350</name>
</gene>
<accession>A0A975BAI7</accession>
<keyword evidence="1" id="KW-0472">Membrane</keyword>
<keyword evidence="3" id="KW-1185">Reference proteome</keyword>
<dbReference type="AlphaFoldDB" id="A0A975BAI7"/>
<sequence length="519" mass="59415">MNLKNPDMNRYLLTLKLIITGVISSQIISLVHVYISNTQYFYKLSAIRKAGYLVVPNLIVMEKLKSIGPAFFGAFFFTFTVGTCLTILSLSAAWTWDRIFSRHNIFFIPIALFWSGCLVLLNINGFSPMASIQFIFVPFAVFSASIIWFSKTPENKNLENKTPENKNRPFKARIIIHFICIAALAFMGTSRMNSSTFSLIRDNFLLSNKAGISLNNFYYTYTLYAAQVFKSLNQDMLRTCRISSPGGLPVSRALKRTLINYDYLVINTDDYCDLELEYSKNAIKMSHKGKEIINTTEQEFLKNPGKMLKSFSQKCDHNVFFRQFTFISLLLVSGLFCYLVLYMLFKLMVSIVLGKYLKGFSGFMVTIICCLITGAAVFYFWHPEKPKIFKKENLARALKSENADTRIAALKFISARKIDIGKIGIPPQMPASPIILERYWLAKALYSAGSPESFEINLALLEDPQINVSYIAFNSLGQKKSKDSVREILKQIKILEQWYVQLYAYKSLRRLNWRQTGLQ</sequence>
<dbReference type="EMBL" id="CP061799">
    <property type="protein sequence ID" value="QTA81786.1"/>
    <property type="molecule type" value="Genomic_DNA"/>
</dbReference>
<evidence type="ECO:0008006" key="4">
    <source>
        <dbReference type="Google" id="ProtNLM"/>
    </source>
</evidence>
<evidence type="ECO:0000313" key="2">
    <source>
        <dbReference type="EMBL" id="QTA81786.1"/>
    </source>
</evidence>
<name>A0A975BAI7_9BACT</name>
<protein>
    <recommendedName>
        <fullName evidence="4">HEAT repeat domain-containing protein</fullName>
    </recommendedName>
</protein>
<feature type="transmembrane region" description="Helical" evidence="1">
    <location>
        <begin position="210"/>
        <end position="229"/>
    </location>
</feature>
<feature type="transmembrane region" description="Helical" evidence="1">
    <location>
        <begin position="324"/>
        <end position="345"/>
    </location>
</feature>
<reference evidence="2" key="1">
    <citation type="journal article" date="2021" name="Microb. Physiol.">
        <title>Proteogenomic Insights into the Physiology of Marine, Sulfate-Reducing, Filamentous Desulfonema limicola and Desulfonema magnum.</title>
        <authorList>
            <person name="Schnaars V."/>
            <person name="Wohlbrand L."/>
            <person name="Scheve S."/>
            <person name="Hinrichs C."/>
            <person name="Reinhardt R."/>
            <person name="Rabus R."/>
        </authorList>
    </citation>
    <scope>NUCLEOTIDE SEQUENCE</scope>
    <source>
        <strain evidence="2">5ac10</strain>
    </source>
</reference>
<feature type="transmembrane region" description="Helical" evidence="1">
    <location>
        <begin position="170"/>
        <end position="190"/>
    </location>
</feature>
<feature type="transmembrane region" description="Helical" evidence="1">
    <location>
        <begin position="70"/>
        <end position="93"/>
    </location>
</feature>
<proteinExistence type="predicted"/>
<dbReference type="InterPro" id="IPR011989">
    <property type="entry name" value="ARM-like"/>
</dbReference>
<organism evidence="2 3">
    <name type="scientific">Desulfonema limicola</name>
    <dbReference type="NCBI Taxonomy" id="45656"/>
    <lineage>
        <taxon>Bacteria</taxon>
        <taxon>Pseudomonadati</taxon>
        <taxon>Thermodesulfobacteriota</taxon>
        <taxon>Desulfobacteria</taxon>
        <taxon>Desulfobacterales</taxon>
        <taxon>Desulfococcaceae</taxon>
        <taxon>Desulfonema</taxon>
    </lineage>
</organism>
<feature type="transmembrane region" description="Helical" evidence="1">
    <location>
        <begin position="360"/>
        <end position="381"/>
    </location>
</feature>
<feature type="transmembrane region" description="Helical" evidence="1">
    <location>
        <begin position="12"/>
        <end position="35"/>
    </location>
</feature>
<dbReference type="KEGG" id="dli:dnl_41350"/>